<comment type="caution">
    <text evidence="4">The sequence shown here is derived from an EMBL/GenBank/DDBJ whole genome shotgun (WGS) entry which is preliminary data.</text>
</comment>
<comment type="similarity">
    <text evidence="1">Belongs to the beta type-B retroviral polymerase family. HERV class-II K(HML-2) pol subfamily.</text>
</comment>
<evidence type="ECO:0000313" key="4">
    <source>
        <dbReference type="EMBL" id="KAJ8415097.1"/>
    </source>
</evidence>
<dbReference type="PROSITE" id="PS50878">
    <property type="entry name" value="RT_POL"/>
    <property type="match status" value="1"/>
</dbReference>
<protein>
    <recommendedName>
        <fullName evidence="2">ribonuclease H</fullName>
        <ecNumber evidence="2">3.1.26.4</ecNumber>
    </recommendedName>
</protein>
<dbReference type="InterPro" id="IPR051320">
    <property type="entry name" value="Viral_Replic_Matur_Polypro"/>
</dbReference>
<dbReference type="InterPro" id="IPR000477">
    <property type="entry name" value="RT_dom"/>
</dbReference>
<dbReference type="EC" id="3.1.26.4" evidence="2"/>
<dbReference type="Gene3D" id="3.30.70.270">
    <property type="match status" value="1"/>
</dbReference>
<dbReference type="PANTHER" id="PTHR33064:SF37">
    <property type="entry name" value="RIBONUCLEASE H"/>
    <property type="match status" value="1"/>
</dbReference>
<dbReference type="InterPro" id="IPR043502">
    <property type="entry name" value="DNA/RNA_pol_sf"/>
</dbReference>
<reference evidence="4" key="1">
    <citation type="journal article" date="2023" name="Science">
        <title>Genome structures resolve the early diversification of teleost fishes.</title>
        <authorList>
            <person name="Parey E."/>
            <person name="Louis A."/>
            <person name="Montfort J."/>
            <person name="Bouchez O."/>
            <person name="Roques C."/>
            <person name="Iampietro C."/>
            <person name="Lluch J."/>
            <person name="Castinel A."/>
            <person name="Donnadieu C."/>
            <person name="Desvignes T."/>
            <person name="Floi Bucao C."/>
            <person name="Jouanno E."/>
            <person name="Wen M."/>
            <person name="Mejri S."/>
            <person name="Dirks R."/>
            <person name="Jansen H."/>
            <person name="Henkel C."/>
            <person name="Chen W.J."/>
            <person name="Zahm M."/>
            <person name="Cabau C."/>
            <person name="Klopp C."/>
            <person name="Thompson A.W."/>
            <person name="Robinson-Rechavi M."/>
            <person name="Braasch I."/>
            <person name="Lecointre G."/>
            <person name="Bobe J."/>
            <person name="Postlethwait J.H."/>
            <person name="Berthelot C."/>
            <person name="Roest Crollius H."/>
            <person name="Guiguen Y."/>
        </authorList>
    </citation>
    <scope>NUCLEOTIDE SEQUENCE</scope>
    <source>
        <strain evidence="4">NC1722</strain>
    </source>
</reference>
<dbReference type="PANTHER" id="PTHR33064">
    <property type="entry name" value="POL PROTEIN"/>
    <property type="match status" value="1"/>
</dbReference>
<dbReference type="AlphaFoldDB" id="A0AAD7T653"/>
<evidence type="ECO:0000256" key="2">
    <source>
        <dbReference type="ARBA" id="ARBA00012180"/>
    </source>
</evidence>
<sequence>MTNTTMVSSIHNINMNMPETLPEKVAAISDFPQPRTTKALQEFLGMVNFYHRFVPHAANLMRPMFGALKGAFQRLMRLSAQGDLTFLFVYLDDILVASECKADHLSHLRTLFERLSQHGLIVNPAKCQFGLPSIDFLGHHIKGPTRLSEPIVNPAKCQFGLLSIDFLGHHIKGVGHHKNDIA</sequence>
<evidence type="ECO:0000259" key="3">
    <source>
        <dbReference type="PROSITE" id="PS50878"/>
    </source>
</evidence>
<dbReference type="InterPro" id="IPR043128">
    <property type="entry name" value="Rev_trsase/Diguanyl_cyclase"/>
</dbReference>
<accession>A0AAD7T653</accession>
<gene>
    <name evidence="4" type="ORF">AAFF_G00007950</name>
</gene>
<dbReference type="CDD" id="cd01647">
    <property type="entry name" value="RT_LTR"/>
    <property type="match status" value="1"/>
</dbReference>
<organism evidence="4 5">
    <name type="scientific">Aldrovandia affinis</name>
    <dbReference type="NCBI Taxonomy" id="143900"/>
    <lineage>
        <taxon>Eukaryota</taxon>
        <taxon>Metazoa</taxon>
        <taxon>Chordata</taxon>
        <taxon>Craniata</taxon>
        <taxon>Vertebrata</taxon>
        <taxon>Euteleostomi</taxon>
        <taxon>Actinopterygii</taxon>
        <taxon>Neopterygii</taxon>
        <taxon>Teleostei</taxon>
        <taxon>Notacanthiformes</taxon>
        <taxon>Halosauridae</taxon>
        <taxon>Aldrovandia</taxon>
    </lineage>
</organism>
<keyword evidence="5" id="KW-1185">Reference proteome</keyword>
<dbReference type="GO" id="GO:0004523">
    <property type="term" value="F:RNA-DNA hybrid ribonuclease activity"/>
    <property type="evidence" value="ECO:0007669"/>
    <property type="project" value="UniProtKB-EC"/>
</dbReference>
<evidence type="ECO:0000256" key="1">
    <source>
        <dbReference type="ARBA" id="ARBA00010879"/>
    </source>
</evidence>
<dbReference type="Proteomes" id="UP001221898">
    <property type="component" value="Unassembled WGS sequence"/>
</dbReference>
<dbReference type="FunFam" id="3.30.70.270:FF:000003">
    <property type="entry name" value="Transposon Ty3-G Gag-Pol polyprotein"/>
    <property type="match status" value="1"/>
</dbReference>
<feature type="domain" description="Reverse transcriptase" evidence="3">
    <location>
        <begin position="1"/>
        <end position="141"/>
    </location>
</feature>
<dbReference type="EMBL" id="JAINUG010000010">
    <property type="protein sequence ID" value="KAJ8415097.1"/>
    <property type="molecule type" value="Genomic_DNA"/>
</dbReference>
<evidence type="ECO:0000313" key="5">
    <source>
        <dbReference type="Proteomes" id="UP001221898"/>
    </source>
</evidence>
<name>A0AAD7T653_9TELE</name>
<dbReference type="SUPFAM" id="SSF56672">
    <property type="entry name" value="DNA/RNA polymerases"/>
    <property type="match status" value="2"/>
</dbReference>
<proteinExistence type="inferred from homology"/>
<dbReference type="Pfam" id="PF00078">
    <property type="entry name" value="RVT_1"/>
    <property type="match status" value="1"/>
</dbReference>